<dbReference type="Pfam" id="PF00931">
    <property type="entry name" value="NB-ARC"/>
    <property type="match status" value="1"/>
</dbReference>
<dbReference type="GO" id="GO:0006952">
    <property type="term" value="P:defense response"/>
    <property type="evidence" value="ECO:0007669"/>
    <property type="project" value="UniProtKB-KW"/>
</dbReference>
<dbReference type="InterPro" id="IPR042197">
    <property type="entry name" value="Apaf_helical"/>
</dbReference>
<evidence type="ECO:0000256" key="2">
    <source>
        <dbReference type="ARBA" id="ARBA00022741"/>
    </source>
</evidence>
<dbReference type="Gene3D" id="3.80.10.10">
    <property type="entry name" value="Ribonuclease Inhibitor"/>
    <property type="match status" value="5"/>
</dbReference>
<dbReference type="GO" id="GO:0005524">
    <property type="term" value="F:ATP binding"/>
    <property type="evidence" value="ECO:0007669"/>
    <property type="project" value="UniProtKB-KW"/>
</dbReference>
<feature type="domain" description="NB-ARC" evidence="6">
    <location>
        <begin position="153"/>
        <end position="332"/>
    </location>
</feature>
<dbReference type="PANTHER" id="PTHR33463">
    <property type="entry name" value="NB-ARC DOMAIN-CONTAINING PROTEIN-RELATED"/>
    <property type="match status" value="1"/>
</dbReference>
<sequence>MESIALLTPVVDHAITSVVRQVGYLINYKSNVHNLETQTRELIHAKERLQHDVDEELRKVGQKTEADVEEWLTEVNKIIDEAHQFMEDERHAKKCLNGFCRYHPSRKAAKLSQKIMAELQKRKEFPRLTYSTPLQDIWTTVGYRAFQSRTSIVTQILEDFRKDNIDLIGIYGMGGVGKTTLVKQVARKAEEDKLFDNVVKVEVKQNTEAERIQIEIAEKLGLKFGEYGTLIGRELIVRQSGMGFDEKHTVPGRARILSNYIKDKKILVIFDDVWEELELEKLGVPVGTCKILLTSRTKDVLSSKMGIQTNIQLDTLNEEDTWALFQTIVGDAAKDPDIEKVAIEVASECKGLPILVVTVANALKGKNLHSWNDVLRSLKSGDGNELLQKAYSGIEWSYNQLEGINAMEEANDRLHSLVDKLKDYCLLLDTNGIITMHDLTREVARKIASTRQHFLSKGYGDEFKEWPNHEVLEKCTLISFDQINVPNLPKELLPKEIGRLTRLRWLDLSGCPELEVVYPDLIKSLTRLEELNMNNSFNKWETKEASNNISGRSNASLSELKHLPYLTTLAIKIKDANQLPVNFFSENLKHFKIFIGDVWDWDAEYATSKSLKLKISQRNQWDQGLESVLNRCEDLSLDVFEGVNNIVYLLDKDGFQQLKKLHVQNNPEISHVVHSNIGYSRIHSRTAFPILEALSLYNLVSLESVCTGQLADRSFRQLKIIRVKNCPKLKNIFSFSTILHFLQLEEIEVKDCKNMKEIVEGKEEQLTDGVNDPIEFHGLRSLTLQSLPELISFSSYHSPLVASASRNPMQLFNDKVVFPKLEALKLSSIPLNKLCDGQLSARLCWIQNLTSLIIVGCNGLTFLCSSSMSMNLFVQMKTLEIHRCQNMVEIILTEEYGEVKNMDNMFPKLGILKLEVLENLEKFCTSASYTEFPCLQNLIIEGCTKLGSFIVDPTMRKNVVDTAGRRLFDEKVGFPRLEYLSINGLHKLTSIWHNQLAPDSFCKLIEFSVESCSSLIHILVPGILKRLHSLKELTVMDCESVEEVFEVEGKSDGDYNQSEIFICRNLTEVSILNCKILKNVFPAPVAKLLEKLEKLWIFNCQILGQIVDEEEVGLKTIIPPRFMFPRLMILRLEFLPQLKSFYPGKHTSMCPSLKELEISQCDKIEILAAEYSSFQQQQHQHDTKRPFFSLEKGSYSNLEVLNMWLDFHVLQLKGFIPSFGPICLLVQRRFRTATRGLGNKQSFISCEDTASAVGLSVFLEKFQNLRQLELYFGSMEEILFNEGVSDLKTLAIHGMDNLTQLWKENSHFAGPVFPTLEFLEVEYCGRLKNIMSSAISLRNLVQLEVVGCHRLKHLFTCSVAKSFVQLQSMRVENCHAMVEILGSSDDNGNIDDADANEITFTRLKDLKLSNLPNLKGFCSRNYNVKFPFLKTFSVARCLEMKISIDGVLQNDSKHGVLRITEEEEQGQDDDNEDNNDDVDEFEKWW</sequence>
<keyword evidence="2" id="KW-0547">Nucleotide-binding</keyword>
<comment type="caution">
    <text evidence="8">The sequence shown here is derived from an EMBL/GenBank/DDBJ whole genome shotgun (WGS) entry which is preliminary data.</text>
</comment>
<name>A0A8K0H8X9_9ROSA</name>
<feature type="domain" description="Disease resistance protein At4g27190-like leucine-rich repeats" evidence="7">
    <location>
        <begin position="1057"/>
        <end position="1101"/>
    </location>
</feature>
<dbReference type="PANTHER" id="PTHR33463:SF198">
    <property type="entry name" value="RPP4C3"/>
    <property type="match status" value="1"/>
</dbReference>
<evidence type="ECO:0000313" key="8">
    <source>
        <dbReference type="EMBL" id="KAF3447819.1"/>
    </source>
</evidence>
<keyword evidence="9" id="KW-1185">Reference proteome</keyword>
<dbReference type="SUPFAM" id="SSF52047">
    <property type="entry name" value="RNI-like"/>
    <property type="match status" value="4"/>
</dbReference>
<dbReference type="EMBL" id="VOIH02000004">
    <property type="protein sequence ID" value="KAF3447819.1"/>
    <property type="molecule type" value="Genomic_DNA"/>
</dbReference>
<dbReference type="GO" id="GO:0043531">
    <property type="term" value="F:ADP binding"/>
    <property type="evidence" value="ECO:0007669"/>
    <property type="project" value="InterPro"/>
</dbReference>
<accession>A0A8K0H8X9</accession>
<dbReference type="Gene3D" id="1.10.8.430">
    <property type="entry name" value="Helical domain of apoptotic protease-activating factors"/>
    <property type="match status" value="1"/>
</dbReference>
<dbReference type="Proteomes" id="UP000796880">
    <property type="component" value="Unassembled WGS sequence"/>
</dbReference>
<dbReference type="SUPFAM" id="SSF52540">
    <property type="entry name" value="P-loop containing nucleoside triphosphate hydrolases"/>
    <property type="match status" value="1"/>
</dbReference>
<feature type="domain" description="Disease resistance protein At4g27190-like leucine-rich repeats" evidence="7">
    <location>
        <begin position="619"/>
        <end position="753"/>
    </location>
</feature>
<evidence type="ECO:0000313" key="9">
    <source>
        <dbReference type="Proteomes" id="UP000796880"/>
    </source>
</evidence>
<dbReference type="InterPro" id="IPR027417">
    <property type="entry name" value="P-loop_NTPase"/>
</dbReference>
<dbReference type="OrthoDB" id="1751378at2759"/>
<dbReference type="PRINTS" id="PR00364">
    <property type="entry name" value="DISEASERSIST"/>
</dbReference>
<evidence type="ECO:0000256" key="5">
    <source>
        <dbReference type="SAM" id="MobiDB-lite"/>
    </source>
</evidence>
<evidence type="ECO:0000256" key="3">
    <source>
        <dbReference type="ARBA" id="ARBA00022821"/>
    </source>
</evidence>
<reference evidence="8" key="1">
    <citation type="submission" date="2020-03" db="EMBL/GenBank/DDBJ databases">
        <title>A high-quality chromosome-level genome assembly of a woody plant with both climbing and erect habits, Rhamnella rubrinervis.</title>
        <authorList>
            <person name="Lu Z."/>
            <person name="Yang Y."/>
            <person name="Zhu X."/>
            <person name="Sun Y."/>
        </authorList>
    </citation>
    <scope>NUCLEOTIDE SEQUENCE</scope>
    <source>
        <strain evidence="8">BYM</strain>
        <tissue evidence="8">Leaf</tissue>
    </source>
</reference>
<feature type="domain" description="Disease resistance protein At4g27190-like leucine-rich repeats" evidence="7">
    <location>
        <begin position="980"/>
        <end position="1055"/>
    </location>
</feature>
<dbReference type="InterPro" id="IPR032675">
    <property type="entry name" value="LRR_dom_sf"/>
</dbReference>
<evidence type="ECO:0000259" key="7">
    <source>
        <dbReference type="Pfam" id="PF23247"/>
    </source>
</evidence>
<evidence type="ECO:0000259" key="6">
    <source>
        <dbReference type="Pfam" id="PF00931"/>
    </source>
</evidence>
<evidence type="ECO:0000256" key="1">
    <source>
        <dbReference type="ARBA" id="ARBA00008894"/>
    </source>
</evidence>
<organism evidence="8 9">
    <name type="scientific">Rhamnella rubrinervis</name>
    <dbReference type="NCBI Taxonomy" id="2594499"/>
    <lineage>
        <taxon>Eukaryota</taxon>
        <taxon>Viridiplantae</taxon>
        <taxon>Streptophyta</taxon>
        <taxon>Embryophyta</taxon>
        <taxon>Tracheophyta</taxon>
        <taxon>Spermatophyta</taxon>
        <taxon>Magnoliopsida</taxon>
        <taxon>eudicotyledons</taxon>
        <taxon>Gunneridae</taxon>
        <taxon>Pentapetalae</taxon>
        <taxon>rosids</taxon>
        <taxon>fabids</taxon>
        <taxon>Rosales</taxon>
        <taxon>Rhamnaceae</taxon>
        <taxon>rhamnoid group</taxon>
        <taxon>Rhamneae</taxon>
        <taxon>Rhamnella</taxon>
    </lineage>
</organism>
<dbReference type="InterPro" id="IPR002182">
    <property type="entry name" value="NB-ARC"/>
</dbReference>
<dbReference type="InterPro" id="IPR057135">
    <property type="entry name" value="At4g27190-like_LRR"/>
</dbReference>
<comment type="similarity">
    <text evidence="1">Belongs to the disease resistance NB-LRR family.</text>
</comment>
<evidence type="ECO:0008006" key="10">
    <source>
        <dbReference type="Google" id="ProtNLM"/>
    </source>
</evidence>
<dbReference type="InterPro" id="IPR050905">
    <property type="entry name" value="Plant_NBS-LRR"/>
</dbReference>
<feature type="region of interest" description="Disordered" evidence="5">
    <location>
        <begin position="1461"/>
        <end position="1485"/>
    </location>
</feature>
<dbReference type="Pfam" id="PF23247">
    <property type="entry name" value="LRR_RPS2"/>
    <property type="match status" value="5"/>
</dbReference>
<feature type="domain" description="Disease resistance protein At4g27190-like leucine-rich repeats" evidence="7">
    <location>
        <begin position="821"/>
        <end position="948"/>
    </location>
</feature>
<keyword evidence="4" id="KW-0067">ATP-binding</keyword>
<protein>
    <recommendedName>
        <fullName evidence="10">AAA+ ATPase domain-containing protein</fullName>
    </recommendedName>
</protein>
<feature type="domain" description="Disease resistance protein At4g27190-like leucine-rich repeats" evidence="7">
    <location>
        <begin position="1337"/>
        <end position="1441"/>
    </location>
</feature>
<evidence type="ECO:0000256" key="4">
    <source>
        <dbReference type="ARBA" id="ARBA00022840"/>
    </source>
</evidence>
<gene>
    <name evidence="8" type="ORF">FNV43_RR08524</name>
</gene>
<keyword evidence="3" id="KW-0611">Plant defense</keyword>
<dbReference type="Gene3D" id="3.40.50.300">
    <property type="entry name" value="P-loop containing nucleotide triphosphate hydrolases"/>
    <property type="match status" value="1"/>
</dbReference>
<proteinExistence type="inferred from homology"/>